<sequence length="277" mass="30386">MLQILKLGPFSFYTFGLLFAASICLGTALFLRYFREHSIRVNPVSLSTTLIVAGFLGAKLDNFLVLSTYLLHRDTAGLDFFRGGYTYLGCVLGGVLAGVAYIHLHRMPWLRSLDSLYSIAPAYALGRVGCFLAGDGDYGQPSTLPWAVAFPHGLTPSLVRVHPTMLYSSLWELAIFLILVRVDRRQSRPGVLFGSYLLLSSAGRFSVEFLSRNLVLAWRMTEAQVVSLVLFTIGCVTLIAVSTLPGKAIALLARPTLDSAKRLRKMHDGSVACVVHL</sequence>
<evidence type="ECO:0000256" key="7">
    <source>
        <dbReference type="SAM" id="Phobius"/>
    </source>
</evidence>
<evidence type="ECO:0000256" key="5">
    <source>
        <dbReference type="ARBA" id="ARBA00022989"/>
    </source>
</evidence>
<keyword evidence="2" id="KW-1003">Cell membrane</keyword>
<keyword evidence="3 8" id="KW-0808">Transferase</keyword>
<evidence type="ECO:0000256" key="2">
    <source>
        <dbReference type="ARBA" id="ARBA00022475"/>
    </source>
</evidence>
<evidence type="ECO:0000313" key="8">
    <source>
        <dbReference type="EMBL" id="MFN2977262.1"/>
    </source>
</evidence>
<reference evidence="8 9" key="1">
    <citation type="submission" date="2024-12" db="EMBL/GenBank/DDBJ databases">
        <authorList>
            <person name="Lee Y."/>
        </authorList>
    </citation>
    <scope>NUCLEOTIDE SEQUENCE [LARGE SCALE GENOMIC DNA]</scope>
    <source>
        <strain evidence="8 9">03SUJ4</strain>
    </source>
</reference>
<evidence type="ECO:0000256" key="3">
    <source>
        <dbReference type="ARBA" id="ARBA00022679"/>
    </source>
</evidence>
<dbReference type="PANTHER" id="PTHR30589:SF0">
    <property type="entry name" value="PHOSPHATIDYLGLYCEROL--PROLIPOPROTEIN DIACYLGLYCERYL TRANSFERASE"/>
    <property type="match status" value="1"/>
</dbReference>
<dbReference type="GO" id="GO:0008961">
    <property type="term" value="F:phosphatidylglycerol-prolipoprotein diacylglyceryl transferase activity"/>
    <property type="evidence" value="ECO:0007669"/>
    <property type="project" value="UniProtKB-EC"/>
</dbReference>
<gene>
    <name evidence="8" type="ORF">ACK2TP_15945</name>
</gene>
<dbReference type="RefSeq" id="WP_263414568.1">
    <property type="nucleotide sequence ID" value="NZ_BAABBH010000001.1"/>
</dbReference>
<keyword evidence="6 7" id="KW-0472">Membrane</keyword>
<keyword evidence="4 7" id="KW-0812">Transmembrane</keyword>
<comment type="caution">
    <text evidence="8">The sequence shown here is derived from an EMBL/GenBank/DDBJ whole genome shotgun (WGS) entry which is preliminary data.</text>
</comment>
<keyword evidence="9" id="KW-1185">Reference proteome</keyword>
<accession>A0ABW9KN83</accession>
<feature type="transmembrane region" description="Helical" evidence="7">
    <location>
        <begin position="46"/>
        <end position="72"/>
    </location>
</feature>
<dbReference type="InterPro" id="IPR001640">
    <property type="entry name" value="Lgt"/>
</dbReference>
<organism evidence="8 9">
    <name type="scientific">Terriglobus aquaticus</name>
    <dbReference type="NCBI Taxonomy" id="940139"/>
    <lineage>
        <taxon>Bacteria</taxon>
        <taxon>Pseudomonadati</taxon>
        <taxon>Acidobacteriota</taxon>
        <taxon>Terriglobia</taxon>
        <taxon>Terriglobales</taxon>
        <taxon>Acidobacteriaceae</taxon>
        <taxon>Terriglobus</taxon>
    </lineage>
</organism>
<feature type="transmembrane region" description="Helical" evidence="7">
    <location>
        <begin position="84"/>
        <end position="104"/>
    </location>
</feature>
<dbReference type="Pfam" id="PF01790">
    <property type="entry name" value="LGT"/>
    <property type="match status" value="1"/>
</dbReference>
<dbReference type="PANTHER" id="PTHR30589">
    <property type="entry name" value="PROLIPOPROTEIN DIACYLGLYCERYL TRANSFERASE"/>
    <property type="match status" value="1"/>
</dbReference>
<evidence type="ECO:0000256" key="4">
    <source>
        <dbReference type="ARBA" id="ARBA00022692"/>
    </source>
</evidence>
<keyword evidence="5 7" id="KW-1133">Transmembrane helix</keyword>
<feature type="transmembrane region" description="Helical" evidence="7">
    <location>
        <begin position="164"/>
        <end position="182"/>
    </location>
</feature>
<proteinExistence type="inferred from homology"/>
<dbReference type="EMBL" id="JBJYXY010000001">
    <property type="protein sequence ID" value="MFN2977262.1"/>
    <property type="molecule type" value="Genomic_DNA"/>
</dbReference>
<feature type="transmembrane region" description="Helical" evidence="7">
    <location>
        <begin position="227"/>
        <end position="253"/>
    </location>
</feature>
<evidence type="ECO:0000256" key="6">
    <source>
        <dbReference type="ARBA" id="ARBA00023136"/>
    </source>
</evidence>
<protein>
    <submittedName>
        <fullName evidence="8">Prolipoprotein diacylglyceryl transferase</fullName>
        <ecNumber evidence="8">2.5.1.145</ecNumber>
    </submittedName>
</protein>
<name>A0ABW9KN83_9BACT</name>
<evidence type="ECO:0000256" key="1">
    <source>
        <dbReference type="ARBA" id="ARBA00007150"/>
    </source>
</evidence>
<evidence type="ECO:0000313" key="9">
    <source>
        <dbReference type="Proteomes" id="UP001634747"/>
    </source>
</evidence>
<feature type="transmembrane region" description="Helical" evidence="7">
    <location>
        <begin position="12"/>
        <end position="34"/>
    </location>
</feature>
<dbReference type="EC" id="2.5.1.145" evidence="8"/>
<dbReference type="Proteomes" id="UP001634747">
    <property type="component" value="Unassembled WGS sequence"/>
</dbReference>
<comment type="similarity">
    <text evidence="1">Belongs to the Lgt family.</text>
</comment>